<protein>
    <submittedName>
        <fullName evidence="9">Iron complex transport system permease protein</fullName>
    </submittedName>
</protein>
<keyword evidence="10" id="KW-1185">Reference proteome</keyword>
<dbReference type="InterPro" id="IPR037294">
    <property type="entry name" value="ABC_BtuC-like"/>
</dbReference>
<feature type="transmembrane region" description="Helical" evidence="8">
    <location>
        <begin position="194"/>
        <end position="213"/>
    </location>
</feature>
<feature type="transmembrane region" description="Helical" evidence="8">
    <location>
        <begin position="243"/>
        <end position="268"/>
    </location>
</feature>
<keyword evidence="4" id="KW-1003">Cell membrane</keyword>
<keyword evidence="7 8" id="KW-0472">Membrane</keyword>
<comment type="caution">
    <text evidence="9">The sequence shown here is derived from an EMBL/GenBank/DDBJ whole genome shotgun (WGS) entry which is preliminary data.</text>
</comment>
<feature type="transmembrane region" description="Helical" evidence="8">
    <location>
        <begin position="117"/>
        <end position="135"/>
    </location>
</feature>
<reference evidence="9 10" key="1">
    <citation type="journal article" date="2018" name="Syst. Appl. Microbiol.">
        <title>Abditibacterium utsteinense sp. nov., the first cultivated member of candidate phylum FBP, isolated from ice-free Antarctic soil samples.</title>
        <authorList>
            <person name="Tahon G."/>
            <person name="Tytgat B."/>
            <person name="Lebbe L."/>
            <person name="Carlier A."/>
            <person name="Willems A."/>
        </authorList>
    </citation>
    <scope>NUCLEOTIDE SEQUENCE [LARGE SCALE GENOMIC DNA]</scope>
    <source>
        <strain evidence="9 10">LMG 29911</strain>
    </source>
</reference>
<evidence type="ECO:0000256" key="4">
    <source>
        <dbReference type="ARBA" id="ARBA00022475"/>
    </source>
</evidence>
<feature type="transmembrane region" description="Helical" evidence="8">
    <location>
        <begin position="58"/>
        <end position="75"/>
    </location>
</feature>
<keyword evidence="5 8" id="KW-0812">Transmembrane</keyword>
<evidence type="ECO:0000256" key="8">
    <source>
        <dbReference type="SAM" id="Phobius"/>
    </source>
</evidence>
<dbReference type="FunFam" id="1.10.3470.10:FF:000001">
    <property type="entry name" value="Vitamin B12 ABC transporter permease BtuC"/>
    <property type="match status" value="1"/>
</dbReference>
<dbReference type="OrthoDB" id="9055647at2"/>
<dbReference type="SUPFAM" id="SSF81345">
    <property type="entry name" value="ABC transporter involved in vitamin B12 uptake, BtuC"/>
    <property type="match status" value="1"/>
</dbReference>
<dbReference type="CDD" id="cd06550">
    <property type="entry name" value="TM_ABC_iron-siderophores_like"/>
    <property type="match status" value="1"/>
</dbReference>
<evidence type="ECO:0000256" key="3">
    <source>
        <dbReference type="ARBA" id="ARBA00022448"/>
    </source>
</evidence>
<accession>A0A2S8SUY1</accession>
<dbReference type="Gene3D" id="1.10.3470.10">
    <property type="entry name" value="ABC transporter involved in vitamin B12 uptake, BtuC"/>
    <property type="match status" value="1"/>
</dbReference>
<dbReference type="EMBL" id="NIGF01000004">
    <property type="protein sequence ID" value="PQV64600.1"/>
    <property type="molecule type" value="Genomic_DNA"/>
</dbReference>
<feature type="transmembrane region" description="Helical" evidence="8">
    <location>
        <begin position="280"/>
        <end position="302"/>
    </location>
</feature>
<dbReference type="RefSeq" id="WP_157947549.1">
    <property type="nucleotide sequence ID" value="NZ_NIGF01000004.1"/>
</dbReference>
<dbReference type="Pfam" id="PF01032">
    <property type="entry name" value="FecCD"/>
    <property type="match status" value="1"/>
</dbReference>
<evidence type="ECO:0000313" key="9">
    <source>
        <dbReference type="EMBL" id="PQV64600.1"/>
    </source>
</evidence>
<comment type="similarity">
    <text evidence="2">Belongs to the binding-protein-dependent transport system permease family. FecCD subfamily.</text>
</comment>
<feature type="transmembrane region" description="Helical" evidence="8">
    <location>
        <begin position="309"/>
        <end position="329"/>
    </location>
</feature>
<sequence length="332" mass="34230">MFLRRHLFWPLLFLCFGAAILLSLTWGAPVAFSDLWSDNHAARDVARQIFGELRPPRVVAALLVGASLSVAGAGLQSLFRNPLAEPYLLGISAGGALGATLAAALRLPGWNGFDAGALLAFGGALLASSAVYALGKGGGANSSLSSDRSRLLLCGVALSAFLSALMSLVIALSGRLDLAQQITFWLLGGLTRASWPQNLVLLFAFIVGGAILLGCARDLNALRAGEEDAASLGVEIGRVHRKILLAASLLSAACVAAAGLIGFIGLLAPHLVRLLGGRDARVLLPGAALMGATLLCLCDALARGLFPPLEVPVGILTALLGVPLFLFLARKS</sequence>
<dbReference type="InParanoid" id="A0A2S8SUY1"/>
<evidence type="ECO:0000313" key="10">
    <source>
        <dbReference type="Proteomes" id="UP000237684"/>
    </source>
</evidence>
<evidence type="ECO:0000256" key="1">
    <source>
        <dbReference type="ARBA" id="ARBA00004651"/>
    </source>
</evidence>
<evidence type="ECO:0000256" key="2">
    <source>
        <dbReference type="ARBA" id="ARBA00007935"/>
    </source>
</evidence>
<dbReference type="GO" id="GO:0022857">
    <property type="term" value="F:transmembrane transporter activity"/>
    <property type="evidence" value="ECO:0007669"/>
    <property type="project" value="InterPro"/>
</dbReference>
<dbReference type="AlphaFoldDB" id="A0A2S8SUY1"/>
<dbReference type="PANTHER" id="PTHR30472">
    <property type="entry name" value="FERRIC ENTEROBACTIN TRANSPORT SYSTEM PERMEASE PROTEIN"/>
    <property type="match status" value="1"/>
</dbReference>
<dbReference type="FunCoup" id="A0A2S8SUY1">
    <property type="interactions" value="188"/>
</dbReference>
<keyword evidence="6 8" id="KW-1133">Transmembrane helix</keyword>
<comment type="subcellular location">
    <subcellularLocation>
        <location evidence="1">Cell membrane</location>
        <topology evidence="1">Multi-pass membrane protein</topology>
    </subcellularLocation>
</comment>
<gene>
    <name evidence="9" type="ORF">B1R32_10493</name>
</gene>
<feature type="transmembrane region" description="Helical" evidence="8">
    <location>
        <begin position="151"/>
        <end position="174"/>
    </location>
</feature>
<evidence type="ECO:0000256" key="6">
    <source>
        <dbReference type="ARBA" id="ARBA00022989"/>
    </source>
</evidence>
<dbReference type="Proteomes" id="UP000237684">
    <property type="component" value="Unassembled WGS sequence"/>
</dbReference>
<evidence type="ECO:0000256" key="5">
    <source>
        <dbReference type="ARBA" id="ARBA00022692"/>
    </source>
</evidence>
<dbReference type="GO" id="GO:0005886">
    <property type="term" value="C:plasma membrane"/>
    <property type="evidence" value="ECO:0007669"/>
    <property type="project" value="UniProtKB-SubCell"/>
</dbReference>
<name>A0A2S8SUY1_9BACT</name>
<organism evidence="9 10">
    <name type="scientific">Abditibacterium utsteinense</name>
    <dbReference type="NCBI Taxonomy" id="1960156"/>
    <lineage>
        <taxon>Bacteria</taxon>
        <taxon>Pseudomonadati</taxon>
        <taxon>Abditibacteriota</taxon>
        <taxon>Abditibacteriia</taxon>
        <taxon>Abditibacteriales</taxon>
        <taxon>Abditibacteriaceae</taxon>
        <taxon>Abditibacterium</taxon>
    </lineage>
</organism>
<dbReference type="PANTHER" id="PTHR30472:SF25">
    <property type="entry name" value="ABC TRANSPORTER PERMEASE PROTEIN MJ0876-RELATED"/>
    <property type="match status" value="1"/>
</dbReference>
<feature type="transmembrane region" description="Helical" evidence="8">
    <location>
        <begin position="87"/>
        <end position="105"/>
    </location>
</feature>
<keyword evidence="3" id="KW-0813">Transport</keyword>
<evidence type="ECO:0000256" key="7">
    <source>
        <dbReference type="ARBA" id="ARBA00023136"/>
    </source>
</evidence>
<dbReference type="InterPro" id="IPR000522">
    <property type="entry name" value="ABC_transptr_permease_BtuC"/>
</dbReference>
<proteinExistence type="inferred from homology"/>